<evidence type="ECO:0000259" key="5">
    <source>
        <dbReference type="SMART" id="SM00470"/>
    </source>
</evidence>
<dbReference type="AlphaFoldDB" id="A0A150IQE5"/>
<keyword evidence="1" id="KW-0808">Transferase</keyword>
<keyword evidence="3" id="KW-0418">Kinase</keyword>
<organism evidence="7 9">
    <name type="scientific">Candidatus Methanofastidiosum methylothiophilum</name>
    <dbReference type="NCBI Taxonomy" id="1705564"/>
    <lineage>
        <taxon>Archaea</taxon>
        <taxon>Methanobacteriati</taxon>
        <taxon>Methanobacteriota</taxon>
        <taxon>Stenosarchaea group</taxon>
        <taxon>Candidatus Methanofastidiosia</taxon>
        <taxon>Candidatus Methanofastidiosales</taxon>
        <taxon>Candidatus Methanofastidiosaceae</taxon>
        <taxon>Candidatus Methanofastidiosum</taxon>
    </lineage>
</organism>
<dbReference type="CDD" id="cd16400">
    <property type="entry name" value="ParB_Srx_like_nuclease"/>
    <property type="match status" value="1"/>
</dbReference>
<dbReference type="EMBL" id="LNJC01000001">
    <property type="protein sequence ID" value="KYC51454.1"/>
    <property type="molecule type" value="Genomic_DNA"/>
</dbReference>
<dbReference type="InterPro" id="IPR036086">
    <property type="entry name" value="ParB/Sulfiredoxin_sf"/>
</dbReference>
<protein>
    <submittedName>
        <fullName evidence="7">ParB-like nuclease domain protein</fullName>
    </submittedName>
</protein>
<evidence type="ECO:0000256" key="2">
    <source>
        <dbReference type="ARBA" id="ARBA00022741"/>
    </source>
</evidence>
<dbReference type="GO" id="GO:0005524">
    <property type="term" value="F:ATP binding"/>
    <property type="evidence" value="ECO:0007669"/>
    <property type="project" value="UniProtKB-KW"/>
</dbReference>
<evidence type="ECO:0000256" key="1">
    <source>
        <dbReference type="ARBA" id="ARBA00022679"/>
    </source>
</evidence>
<dbReference type="InterPro" id="IPR003115">
    <property type="entry name" value="ParB_N"/>
</dbReference>
<evidence type="ECO:0000313" key="6">
    <source>
        <dbReference type="EMBL" id="KYC45465.1"/>
    </source>
</evidence>
<evidence type="ECO:0000313" key="9">
    <source>
        <dbReference type="Proteomes" id="UP000091929"/>
    </source>
</evidence>
<dbReference type="EMBL" id="LNGE01000018">
    <property type="protein sequence ID" value="KYC45465.1"/>
    <property type="molecule type" value="Genomic_DNA"/>
</dbReference>
<keyword evidence="4" id="KW-0067">ATP-binding</keyword>
<reference evidence="9 10" key="1">
    <citation type="journal article" date="2016" name="ISME J.">
        <title>Chasing the elusive Euryarchaeota class WSA2: genomes reveal a uniquely fastidious methyl-reducing methanogen.</title>
        <authorList>
            <person name="Nobu M.K."/>
            <person name="Narihiro T."/>
            <person name="Kuroda K."/>
            <person name="Mei R."/>
            <person name="Liu W.T."/>
        </authorList>
    </citation>
    <scope>NUCLEOTIDE SEQUENCE [LARGE SCALE GENOMIC DNA]</scope>
    <source>
        <strain evidence="6">B03fssc0709_Meth_Bin005</strain>
        <strain evidence="7">B15fssc0709_Meth_Bin003</strain>
        <strain evidence="8">BMIXfssc0709_Meth_Bin006</strain>
    </source>
</reference>
<evidence type="ECO:0000256" key="4">
    <source>
        <dbReference type="ARBA" id="ARBA00022840"/>
    </source>
</evidence>
<keyword evidence="2" id="KW-0547">Nucleotide-binding</keyword>
<evidence type="ECO:0000313" key="7">
    <source>
        <dbReference type="EMBL" id="KYC47203.1"/>
    </source>
</evidence>
<evidence type="ECO:0000313" key="10">
    <source>
        <dbReference type="Proteomes" id="UP000092401"/>
    </source>
</evidence>
<evidence type="ECO:0000313" key="8">
    <source>
        <dbReference type="EMBL" id="KYC51454.1"/>
    </source>
</evidence>
<dbReference type="InterPro" id="IPR023098">
    <property type="entry name" value="SerK/SbnI_C"/>
</dbReference>
<dbReference type="Gene3D" id="3.90.1530.10">
    <property type="entry name" value="Conserved hypothetical protein from pyrococcus furiosus pfu- 392566-001, ParB domain"/>
    <property type="match status" value="1"/>
</dbReference>
<name>A0A150IQE5_9EURY</name>
<accession>A0A150J396</accession>
<dbReference type="Proteomes" id="UP000092401">
    <property type="component" value="Unassembled WGS sequence"/>
</dbReference>
<gene>
    <name evidence="6" type="ORF">APG10_00840</name>
    <name evidence="7" type="ORF">APG11_01359</name>
    <name evidence="8" type="ORF">APG12_00118</name>
</gene>
<accession>A0A150IQE5</accession>
<dbReference type="Proteomes" id="UP000092403">
    <property type="component" value="Unassembled WGS sequence"/>
</dbReference>
<sequence>MDIEYIEIEKLNTHERIVPSVLNRLMIKIEREKKFSVAIIVDANTMTILDGHHRFEAAKRLGCKKVPCLLVDYNDPEIKLGQWFPVIYGDVGKIVEILEKNGMTVRYEKTLKKAYWLLYSEKAGAILVPKRVTKEEVVKTARRGELFPPKTTRHMLPKLNKFVDIPLDELI</sequence>
<evidence type="ECO:0000256" key="3">
    <source>
        <dbReference type="ARBA" id="ARBA00022777"/>
    </source>
</evidence>
<feature type="domain" description="ParB-like N-terminal" evidence="5">
    <location>
        <begin position="4"/>
        <end position="86"/>
    </location>
</feature>
<dbReference type="EMBL" id="LNGF01000030">
    <property type="protein sequence ID" value="KYC47203.1"/>
    <property type="molecule type" value="Genomic_DNA"/>
</dbReference>
<dbReference type="SUPFAM" id="SSF110849">
    <property type="entry name" value="ParB/Sulfiredoxin"/>
    <property type="match status" value="1"/>
</dbReference>
<dbReference type="Proteomes" id="UP000091929">
    <property type="component" value="Unassembled WGS sequence"/>
</dbReference>
<dbReference type="Gene3D" id="3.30.1760.10">
    <property type="entry name" value="Conserved hypothetical protein from pyrococcus furiosus pfu- 392566-001, domain 2"/>
    <property type="match status" value="1"/>
</dbReference>
<comment type="caution">
    <text evidence="7">The sequence shown here is derived from an EMBL/GenBank/DDBJ whole genome shotgun (WGS) entry which is preliminary data.</text>
</comment>
<accession>A0A150IKY9</accession>
<dbReference type="SMART" id="SM00470">
    <property type="entry name" value="ParB"/>
    <property type="match status" value="1"/>
</dbReference>
<proteinExistence type="predicted"/>
<dbReference type="GO" id="GO:0016301">
    <property type="term" value="F:kinase activity"/>
    <property type="evidence" value="ECO:0007669"/>
    <property type="project" value="UniProtKB-KW"/>
</dbReference>